<keyword evidence="2" id="KW-1185">Reference proteome</keyword>
<evidence type="ECO:0000313" key="1">
    <source>
        <dbReference type="EMBL" id="MCC2255809.1"/>
    </source>
</evidence>
<organism evidence="1 2">
    <name type="scientific">Ruminococcus turbiniformis</name>
    <dbReference type="NCBI Taxonomy" id="2881258"/>
    <lineage>
        <taxon>Bacteria</taxon>
        <taxon>Bacillati</taxon>
        <taxon>Bacillota</taxon>
        <taxon>Clostridia</taxon>
        <taxon>Eubacteriales</taxon>
        <taxon>Oscillospiraceae</taxon>
        <taxon>Ruminococcus</taxon>
    </lineage>
</organism>
<reference evidence="1 2" key="1">
    <citation type="submission" date="2021-10" db="EMBL/GenBank/DDBJ databases">
        <title>Anaerobic single-cell dispensing facilitates the cultivation of human gut bacteria.</title>
        <authorList>
            <person name="Afrizal A."/>
        </authorList>
    </citation>
    <scope>NUCLEOTIDE SEQUENCE [LARGE SCALE GENOMIC DNA]</scope>
    <source>
        <strain evidence="1 2">CLA-AA-H200</strain>
    </source>
</reference>
<dbReference type="Proteomes" id="UP001198151">
    <property type="component" value="Unassembled WGS sequence"/>
</dbReference>
<proteinExistence type="predicted"/>
<evidence type="ECO:0000313" key="2">
    <source>
        <dbReference type="Proteomes" id="UP001198151"/>
    </source>
</evidence>
<dbReference type="EMBL" id="JAJEQX010000036">
    <property type="protein sequence ID" value="MCC2255809.1"/>
    <property type="molecule type" value="Genomic_DNA"/>
</dbReference>
<protein>
    <submittedName>
        <fullName evidence="1">Uncharacterized protein</fullName>
    </submittedName>
</protein>
<name>A0ABS8G4G5_9FIRM</name>
<gene>
    <name evidence="1" type="ORF">LKD70_15550</name>
</gene>
<dbReference type="RefSeq" id="WP_227708792.1">
    <property type="nucleotide sequence ID" value="NZ_JAJEQX010000036.1"/>
</dbReference>
<accession>A0ABS8G4G5</accession>
<comment type="caution">
    <text evidence="1">The sequence shown here is derived from an EMBL/GenBank/DDBJ whole genome shotgun (WGS) entry which is preliminary data.</text>
</comment>
<sequence>MTKGKRTRPWVQLSAVLYLKMQERPADPPEGQTDVFSIDGFHFLVNGRSIPIDFNAYAVTVIEESRDGCFRTFLLQCVSGDGPYFSEYQTSEVYDDLWAEDGLSPEDITADFLSRADCVEEVALAYGKDNYDICEFAIREIKLYDRQKEYVLPESAIQHTKLRINPMC</sequence>